<proteinExistence type="predicted"/>
<protein>
    <recommendedName>
        <fullName evidence="2">Aspartyl/asparaginy/proline hydroxylase domain-containing protein</fullName>
    </recommendedName>
</protein>
<organism evidence="1">
    <name type="scientific">marine metagenome</name>
    <dbReference type="NCBI Taxonomy" id="408172"/>
    <lineage>
        <taxon>unclassified sequences</taxon>
        <taxon>metagenomes</taxon>
        <taxon>ecological metagenomes</taxon>
    </lineage>
</organism>
<sequence length="118" mass="14405">MDEYEIKIACWKPEYIFKNTELYKKMIDLQSKYEYLDICEVDFVRYPKRAWLPWHKDPSAYAIIWPITPTTNVKIEYKTKETYVRKTKPVFLNSEVEHRTHPCDEDIIFFRLGVNKYV</sequence>
<name>A0A382LUJ0_9ZZZZ</name>
<dbReference type="AlphaFoldDB" id="A0A382LUJ0"/>
<dbReference type="EMBL" id="UINC01089359">
    <property type="protein sequence ID" value="SVC40394.1"/>
    <property type="molecule type" value="Genomic_DNA"/>
</dbReference>
<gene>
    <name evidence="1" type="ORF">METZ01_LOCUS293248</name>
</gene>
<reference evidence="1" key="1">
    <citation type="submission" date="2018-05" db="EMBL/GenBank/DDBJ databases">
        <authorList>
            <person name="Lanie J.A."/>
            <person name="Ng W.-L."/>
            <person name="Kazmierczak K.M."/>
            <person name="Andrzejewski T.M."/>
            <person name="Davidsen T.M."/>
            <person name="Wayne K.J."/>
            <person name="Tettelin H."/>
            <person name="Glass J.I."/>
            <person name="Rusch D."/>
            <person name="Podicherti R."/>
            <person name="Tsui H.-C.T."/>
            <person name="Winkler M.E."/>
        </authorList>
    </citation>
    <scope>NUCLEOTIDE SEQUENCE</scope>
</reference>
<accession>A0A382LUJ0</accession>
<evidence type="ECO:0008006" key="2">
    <source>
        <dbReference type="Google" id="ProtNLM"/>
    </source>
</evidence>
<evidence type="ECO:0000313" key="1">
    <source>
        <dbReference type="EMBL" id="SVC40394.1"/>
    </source>
</evidence>